<organism evidence="1 2">
    <name type="scientific">Tumebacillus algifaecis</name>
    <dbReference type="NCBI Taxonomy" id="1214604"/>
    <lineage>
        <taxon>Bacteria</taxon>
        <taxon>Bacillati</taxon>
        <taxon>Bacillota</taxon>
        <taxon>Bacilli</taxon>
        <taxon>Bacillales</taxon>
        <taxon>Alicyclobacillaceae</taxon>
        <taxon>Tumebacillus</taxon>
    </lineage>
</organism>
<gene>
    <name evidence="1" type="ORF">CIG75_17535</name>
</gene>
<dbReference type="KEGG" id="tab:CIG75_17535"/>
<evidence type="ECO:0000313" key="1">
    <source>
        <dbReference type="EMBL" id="ASS76587.1"/>
    </source>
</evidence>
<reference evidence="1 2" key="1">
    <citation type="journal article" date="2015" name="Int. J. Syst. Evol. Microbiol.">
        <title>Tumebacillus algifaecis sp. nov., isolated from decomposing algal scum.</title>
        <authorList>
            <person name="Wu Y.F."/>
            <person name="Zhang B."/>
            <person name="Xing P."/>
            <person name="Wu Q.L."/>
            <person name="Liu S.J."/>
        </authorList>
    </citation>
    <scope>NUCLEOTIDE SEQUENCE [LARGE SCALE GENOMIC DNA]</scope>
    <source>
        <strain evidence="1 2">THMBR28</strain>
    </source>
</reference>
<dbReference type="Proteomes" id="UP000214688">
    <property type="component" value="Chromosome"/>
</dbReference>
<sequence>MRISFQTVLLLFTAIFVLGCSDSSPLKSDLEVAINKTYDMQFDYLDHVQVYKLGEDGTYKESLVELKGDIIRGIVLTLAKASETSEVKGINTYPYKIVLSTSREGMEYNKKQTSAELLVYPKGQATYLFYENRYYKLSGDDLKSYGIESALAP</sequence>
<keyword evidence="2" id="KW-1185">Reference proteome</keyword>
<evidence type="ECO:0000313" key="2">
    <source>
        <dbReference type="Proteomes" id="UP000214688"/>
    </source>
</evidence>
<dbReference type="EMBL" id="CP022657">
    <property type="protein sequence ID" value="ASS76587.1"/>
    <property type="molecule type" value="Genomic_DNA"/>
</dbReference>
<dbReference type="AlphaFoldDB" id="A0A223D547"/>
<dbReference type="OrthoDB" id="2877685at2"/>
<dbReference type="RefSeq" id="WP_094237818.1">
    <property type="nucleotide sequence ID" value="NZ_CP022657.1"/>
</dbReference>
<dbReference type="PROSITE" id="PS51257">
    <property type="entry name" value="PROKAR_LIPOPROTEIN"/>
    <property type="match status" value="1"/>
</dbReference>
<evidence type="ECO:0008006" key="3">
    <source>
        <dbReference type="Google" id="ProtNLM"/>
    </source>
</evidence>
<accession>A0A223D547</accession>
<proteinExistence type="predicted"/>
<protein>
    <recommendedName>
        <fullName evidence="3">Lipoprotein</fullName>
    </recommendedName>
</protein>
<name>A0A223D547_9BACL</name>